<reference evidence="1 2" key="1">
    <citation type="journal article" date="2016" name="ISME J.">
        <title>Chasing the elusive Euryarchaeota class WSA2: genomes reveal a uniquely fastidious methyl-reducing methanogen.</title>
        <authorList>
            <person name="Nobu M.K."/>
            <person name="Narihiro T."/>
            <person name="Kuroda K."/>
            <person name="Mei R."/>
            <person name="Liu W.T."/>
        </authorList>
    </citation>
    <scope>NUCLEOTIDE SEQUENCE [LARGE SCALE GENOMIC DNA]</scope>
    <source>
        <strain evidence="1">U1lsi0528_Bin089</strain>
    </source>
</reference>
<organism evidence="1 2">
    <name type="scientific">Candidatus Methanofastidiosum methylothiophilum</name>
    <dbReference type="NCBI Taxonomy" id="1705564"/>
    <lineage>
        <taxon>Archaea</taxon>
        <taxon>Methanobacteriati</taxon>
        <taxon>Methanobacteriota</taxon>
        <taxon>Stenosarchaea group</taxon>
        <taxon>Candidatus Methanofastidiosia</taxon>
        <taxon>Candidatus Methanofastidiosales</taxon>
        <taxon>Candidatus Methanofastidiosaceae</taxon>
        <taxon>Candidatus Methanofastidiosum</taxon>
    </lineage>
</organism>
<dbReference type="PATRIC" id="fig|1705564.3.peg.2106"/>
<protein>
    <recommendedName>
        <fullName evidence="3">Restriction endonuclease</fullName>
    </recommendedName>
</protein>
<name>A0A150IJI0_9EURY</name>
<evidence type="ECO:0000313" key="1">
    <source>
        <dbReference type="EMBL" id="KYC45117.1"/>
    </source>
</evidence>
<evidence type="ECO:0008006" key="3">
    <source>
        <dbReference type="Google" id="ProtNLM"/>
    </source>
</evidence>
<gene>
    <name evidence="1" type="ORF">AMQ74_01914</name>
</gene>
<evidence type="ECO:0000313" key="2">
    <source>
        <dbReference type="Proteomes" id="UP000075578"/>
    </source>
</evidence>
<dbReference type="EMBL" id="LNGD01000251">
    <property type="protein sequence ID" value="KYC45117.1"/>
    <property type="molecule type" value="Genomic_DNA"/>
</dbReference>
<sequence>MIEHTFTPVIRRILQKAFGKSAKTIFDRSFLLQYLNIKTKAAERGAKSRASYANLYALYVVIEDYVNNKYHQRNDYKDYEGARFIQLFRRQRQLPFGSKLQNHALNHRLNEEFKKFFPNCEFIPILRNVKTSRYWINENLLILEISGRKLNIAQAILLIIDSYIEVRRDIFKHFIRDCQQLRMIQREDSKAVDIFIRNLLRPNVDARIFEIVSYAILKEFYGGQSIFWGWTLDDVKADCLVLYKTGRTNANDGGIDFVMRPLGRFFQVTETVDAGKYFLDIDKIQKFPLTFVVKSEDSVEEILKHIRIQAERSYKISRIIETYMNCIEEVINIPLLLERFAEVKTKNKLQNVIDNIVVQSKVEFNYEDTEE</sequence>
<accession>A0A150IJI0</accession>
<comment type="caution">
    <text evidence="1">The sequence shown here is derived from an EMBL/GenBank/DDBJ whole genome shotgun (WGS) entry which is preliminary data.</text>
</comment>
<proteinExistence type="predicted"/>
<dbReference type="AlphaFoldDB" id="A0A150IJI0"/>
<dbReference type="Proteomes" id="UP000075578">
    <property type="component" value="Unassembled WGS sequence"/>
</dbReference>